<sequence length="197" mass="22995">MVLNSSGSFSERNDFFNLTEDPFLFMDDHIFSLLAISIFFHIPFFITGMIFAKNKFFESTCTHSKKILIFLTPFFLVFKAFFEIYPNNDIIGLLALAAIFGLSFSYIALFYYLYHRFLQVKIFRGFEFVGKLSLINYISQSIFYGFIYYSHGFGQFGDSNFVLSVFIALIFFVAQILFSVCILNILNMVRLNISFVW</sequence>
<proteinExistence type="predicted"/>
<accession>A0ACC9MUG5</accession>
<evidence type="ECO:0000313" key="2">
    <source>
        <dbReference type="Proteomes" id="UP000233606"/>
    </source>
</evidence>
<protein>
    <submittedName>
        <fullName evidence="1">Uncharacterized protein</fullName>
    </submittedName>
</protein>
<dbReference type="EMBL" id="PIWU01000003">
    <property type="protein sequence ID" value="PKE57105.1"/>
    <property type="molecule type" value="Genomic_DNA"/>
</dbReference>
<keyword evidence="2" id="KW-1185">Reference proteome</keyword>
<comment type="caution">
    <text evidence="1">The sequence shown here is derived from an EMBL/GenBank/DDBJ whole genome shotgun (WGS) entry which is preliminary data.</text>
</comment>
<reference evidence="1" key="1">
    <citation type="submission" date="2017-12" db="EMBL/GenBank/DDBJ databases">
        <title>Genomics of Macrococcus caseolyticus.</title>
        <authorList>
            <person name="MacFadyen A.C."/>
            <person name="Paterson G.K."/>
        </authorList>
    </citation>
    <scope>NUCLEOTIDE SEQUENCE</scope>
    <source>
        <strain evidence="1">5459_5_49</strain>
    </source>
</reference>
<organism evidence="1 2">
    <name type="scientific">Macrococcoides caseolyticum</name>
    <dbReference type="NCBI Taxonomy" id="69966"/>
    <lineage>
        <taxon>Bacteria</taxon>
        <taxon>Bacillati</taxon>
        <taxon>Bacillota</taxon>
        <taxon>Bacilli</taxon>
        <taxon>Bacillales</taxon>
        <taxon>Staphylococcaceae</taxon>
        <taxon>Macrococcoides</taxon>
    </lineage>
</organism>
<evidence type="ECO:0000313" key="1">
    <source>
        <dbReference type="EMBL" id="PKE57105.1"/>
    </source>
</evidence>
<gene>
    <name evidence="1" type="ORF">CW682_02560</name>
</gene>
<name>A0ACC9MUG5_9STAP</name>
<dbReference type="Proteomes" id="UP000233606">
    <property type="component" value="Unassembled WGS sequence"/>
</dbReference>